<dbReference type="Proteomes" id="UP001143192">
    <property type="component" value="Unassembled WGS sequence"/>
</dbReference>
<dbReference type="EMBL" id="JAMZED010000019">
    <property type="protein sequence ID" value="MCR6504945.1"/>
    <property type="molecule type" value="Genomic_DNA"/>
</dbReference>
<organism evidence="2 3">
    <name type="scientific">Bacteroides muris</name>
    <name type="common">ex Fokt et al. 2023</name>
    <dbReference type="NCBI Taxonomy" id="2937417"/>
    <lineage>
        <taxon>Bacteria</taxon>
        <taxon>Pseudomonadati</taxon>
        <taxon>Bacteroidota</taxon>
        <taxon>Bacteroidia</taxon>
        <taxon>Bacteroidales</taxon>
        <taxon>Bacteroidaceae</taxon>
        <taxon>Bacteroides</taxon>
    </lineage>
</organism>
<keyword evidence="3" id="KW-1185">Reference proteome</keyword>
<dbReference type="Gene3D" id="2.60.40.2630">
    <property type="match status" value="1"/>
</dbReference>
<name>A0A9X2STA5_9BACE</name>
<reference evidence="2" key="2">
    <citation type="submission" date="2022-04" db="EMBL/GenBank/DDBJ databases">
        <authorList>
            <person name="Fokt H."/>
            <person name="Baines J."/>
        </authorList>
    </citation>
    <scope>NUCLEOTIDE SEQUENCE</scope>
    <source>
        <strain evidence="2">KH365_2</strain>
    </source>
</reference>
<dbReference type="InterPro" id="IPR042278">
    <property type="entry name" value="Mfa-like_1_N"/>
</dbReference>
<sequence>MMRKISYFILSGLLVLLQACSSNSDEDVPVAGENTVEVEIETNILTRADVTTLFVNGDEMNIWAKTYNKVDAPNMMDDIKGTYSGNRWEMTPKITLNEGERTFIYAYAPYSSQITDLAKIPIDISTQQDVLYSGNAVPVSYTSHKAKLVMKHALALVTLNISSQGYEGAGHLQSISLHGDKVYTTGVLHIETGKVVGTGKETVTVPLNHTVMMQGWNKGLPRMWAIPFSTKVETAFLKARIDDEDYQVRFPEVEMKSGYQYIFHLVLTRNGLEFIPDQTQNISLNQESDQMEALEGYGMLRFVHNVGNLELPILAGDNVFGIVTWGDGMTDSYRAGGNHTYSTLGEKEIFIESWNSTGFELEKLTGIEVIDISQY</sequence>
<feature type="signal peptide" evidence="1">
    <location>
        <begin position="1"/>
        <end position="24"/>
    </location>
</feature>
<dbReference type="PROSITE" id="PS51257">
    <property type="entry name" value="PROKAR_LIPOPROTEIN"/>
    <property type="match status" value="1"/>
</dbReference>
<dbReference type="AlphaFoldDB" id="A0A9X2STA5"/>
<dbReference type="Pfam" id="PF13149">
    <property type="entry name" value="Mfa_like_1"/>
    <property type="match status" value="1"/>
</dbReference>
<dbReference type="Gene3D" id="2.60.40.2620">
    <property type="entry name" value="Fimbrillin-like"/>
    <property type="match status" value="1"/>
</dbReference>
<reference evidence="2" key="1">
    <citation type="journal article" date="2022" name="Arch. Microbiol.">
        <title>Bacteroides muris sp. nov. isolated from the cecum of wild-derived house mice.</title>
        <authorList>
            <person name="Fokt H."/>
            <person name="Unni R."/>
            <person name="Repnik U."/>
            <person name="Schmitz R.A."/>
            <person name="Bramkamp M."/>
            <person name="Baines J.F."/>
            <person name="Unterweger D."/>
        </authorList>
    </citation>
    <scope>NUCLEOTIDE SEQUENCE</scope>
    <source>
        <strain evidence="2">KH365_2</strain>
    </source>
</reference>
<proteinExistence type="predicted"/>
<protein>
    <submittedName>
        <fullName evidence="2">Fimbrillin family protein</fullName>
    </submittedName>
</protein>
<keyword evidence="1" id="KW-0732">Signal</keyword>
<comment type="caution">
    <text evidence="2">The sequence shown here is derived from an EMBL/GenBank/DDBJ whole genome shotgun (WGS) entry which is preliminary data.</text>
</comment>
<dbReference type="CDD" id="cd13120">
    <property type="entry name" value="BF2867_like_N"/>
    <property type="match status" value="1"/>
</dbReference>
<feature type="chain" id="PRO_5040919427" evidence="1">
    <location>
        <begin position="25"/>
        <end position="375"/>
    </location>
</feature>
<evidence type="ECO:0000313" key="2">
    <source>
        <dbReference type="EMBL" id="MCR6504945.1"/>
    </source>
</evidence>
<evidence type="ECO:0000313" key="3">
    <source>
        <dbReference type="Proteomes" id="UP001143192"/>
    </source>
</evidence>
<dbReference type="InterPro" id="IPR025049">
    <property type="entry name" value="Mfa-like_1"/>
</dbReference>
<gene>
    <name evidence="2" type="ORF">M1B79_09750</name>
</gene>
<accession>A0A9X2STA5</accession>
<evidence type="ECO:0000256" key="1">
    <source>
        <dbReference type="SAM" id="SignalP"/>
    </source>
</evidence>
<dbReference type="RefSeq" id="WP_257931597.1">
    <property type="nucleotide sequence ID" value="NZ_JAMZED010000019.1"/>
</dbReference>